<evidence type="ECO:0000313" key="1">
    <source>
        <dbReference type="EMBL" id="GBB86335.1"/>
    </source>
</evidence>
<protein>
    <recommendedName>
        <fullName evidence="3">SAM domain-containing protein</fullName>
    </recommendedName>
</protein>
<dbReference type="InterPro" id="IPR013761">
    <property type="entry name" value="SAM/pointed_sf"/>
</dbReference>
<gene>
    <name evidence="1" type="ORF">RclHR1_12760003</name>
</gene>
<dbReference type="Gene3D" id="1.10.150.50">
    <property type="entry name" value="Transcription Factor, Ets-1"/>
    <property type="match status" value="1"/>
</dbReference>
<sequence>MSLSGRSTCEKEQSLELSEIAIKILEKEEIDDCAFLKLTKDEFQSIGLGLRPAIKLADFVKECKEKKLRAFLTYCNLKKVLEKYDLVSEGTEIIPLFTAQIHKIPDNNKHLELCMMDIKLWLKSYGTLVLTSLESIRNEYVSTILHIAFRIAEDITKKKFSMKPEYEIIGDESSG</sequence>
<dbReference type="Proteomes" id="UP000247702">
    <property type="component" value="Unassembled WGS sequence"/>
</dbReference>
<organism evidence="1 2">
    <name type="scientific">Rhizophagus clarus</name>
    <dbReference type="NCBI Taxonomy" id="94130"/>
    <lineage>
        <taxon>Eukaryota</taxon>
        <taxon>Fungi</taxon>
        <taxon>Fungi incertae sedis</taxon>
        <taxon>Mucoromycota</taxon>
        <taxon>Glomeromycotina</taxon>
        <taxon>Glomeromycetes</taxon>
        <taxon>Glomerales</taxon>
        <taxon>Glomeraceae</taxon>
        <taxon>Rhizophagus</taxon>
    </lineage>
</organism>
<dbReference type="AlphaFoldDB" id="A0A2Z6Q9V3"/>
<reference evidence="1 2" key="1">
    <citation type="submission" date="2017-11" db="EMBL/GenBank/DDBJ databases">
        <title>The genome of Rhizophagus clarus HR1 reveals common genetic basis of auxotrophy among arbuscular mycorrhizal fungi.</title>
        <authorList>
            <person name="Kobayashi Y."/>
        </authorList>
    </citation>
    <scope>NUCLEOTIDE SEQUENCE [LARGE SCALE GENOMIC DNA]</scope>
    <source>
        <strain evidence="1 2">HR1</strain>
    </source>
</reference>
<comment type="caution">
    <text evidence="1">The sequence shown here is derived from an EMBL/GenBank/DDBJ whole genome shotgun (WGS) entry which is preliminary data.</text>
</comment>
<name>A0A2Z6Q9V3_9GLOM</name>
<evidence type="ECO:0008006" key="3">
    <source>
        <dbReference type="Google" id="ProtNLM"/>
    </source>
</evidence>
<dbReference type="EMBL" id="BEXD01000309">
    <property type="protein sequence ID" value="GBB86335.1"/>
    <property type="molecule type" value="Genomic_DNA"/>
</dbReference>
<accession>A0A2Z6Q9V3</accession>
<keyword evidence="2" id="KW-1185">Reference proteome</keyword>
<proteinExistence type="predicted"/>
<evidence type="ECO:0000313" key="2">
    <source>
        <dbReference type="Proteomes" id="UP000247702"/>
    </source>
</evidence>